<protein>
    <submittedName>
        <fullName evidence="2">Uncharacterized protein</fullName>
    </submittedName>
</protein>
<feature type="non-terminal residue" evidence="2">
    <location>
        <position position="153"/>
    </location>
</feature>
<name>A0A8K1GUJ3_9PASS</name>
<organism evidence="2 3">
    <name type="scientific">Zosterops borbonicus</name>
    <dbReference type="NCBI Taxonomy" id="364589"/>
    <lineage>
        <taxon>Eukaryota</taxon>
        <taxon>Metazoa</taxon>
        <taxon>Chordata</taxon>
        <taxon>Craniata</taxon>
        <taxon>Vertebrata</taxon>
        <taxon>Euteleostomi</taxon>
        <taxon>Archelosauria</taxon>
        <taxon>Archosauria</taxon>
        <taxon>Dinosauria</taxon>
        <taxon>Saurischia</taxon>
        <taxon>Theropoda</taxon>
        <taxon>Coelurosauria</taxon>
        <taxon>Aves</taxon>
        <taxon>Neognathae</taxon>
        <taxon>Neoaves</taxon>
        <taxon>Telluraves</taxon>
        <taxon>Australaves</taxon>
        <taxon>Passeriformes</taxon>
        <taxon>Sylvioidea</taxon>
        <taxon>Zosteropidae</taxon>
        <taxon>Zosterops</taxon>
    </lineage>
</organism>
<evidence type="ECO:0000313" key="2">
    <source>
        <dbReference type="EMBL" id="TRZ24398.1"/>
    </source>
</evidence>
<dbReference type="EMBL" id="SWJQ01000049">
    <property type="protein sequence ID" value="TRZ24398.1"/>
    <property type="molecule type" value="Genomic_DNA"/>
</dbReference>
<gene>
    <name evidence="2" type="ORF">HGM15179_002846</name>
</gene>
<dbReference type="OrthoDB" id="10635828at2759"/>
<keyword evidence="3" id="KW-1185">Reference proteome</keyword>
<sequence length="153" mass="16321">KSCSEVIYWFCFPARGLVLIYFAASPEASSRLKCRHCILGWAKYWQENTFGSFNWKNTLLLSPRGQGSATAAQGGQGNRHTTARCSGSHLPGEFGGSTKVPTSTGSHSPVGGQCWSPGLSRIPQPRGDNADPQGDNAGPQGLSRFLQPHGDSA</sequence>
<comment type="caution">
    <text evidence="2">The sequence shown here is derived from an EMBL/GenBank/DDBJ whole genome shotgun (WGS) entry which is preliminary data.</text>
</comment>
<dbReference type="Proteomes" id="UP000796761">
    <property type="component" value="Unassembled WGS sequence"/>
</dbReference>
<feature type="region of interest" description="Disordered" evidence="1">
    <location>
        <begin position="64"/>
        <end position="153"/>
    </location>
</feature>
<dbReference type="AlphaFoldDB" id="A0A8K1GUJ3"/>
<proteinExistence type="predicted"/>
<reference evidence="2" key="1">
    <citation type="submission" date="2019-04" db="EMBL/GenBank/DDBJ databases">
        <title>Genome assembly of Zosterops borbonicus 15179.</title>
        <authorList>
            <person name="Leroy T."/>
            <person name="Anselmetti Y."/>
            <person name="Tilak M.-K."/>
            <person name="Nabholz B."/>
        </authorList>
    </citation>
    <scope>NUCLEOTIDE SEQUENCE</scope>
    <source>
        <strain evidence="2">HGM_15179</strain>
        <tissue evidence="2">Muscle</tissue>
    </source>
</reference>
<evidence type="ECO:0000256" key="1">
    <source>
        <dbReference type="SAM" id="MobiDB-lite"/>
    </source>
</evidence>
<accession>A0A8K1GUJ3</accession>
<feature type="non-terminal residue" evidence="2">
    <location>
        <position position="1"/>
    </location>
</feature>
<evidence type="ECO:0000313" key="3">
    <source>
        <dbReference type="Proteomes" id="UP000796761"/>
    </source>
</evidence>